<evidence type="ECO:0000256" key="3">
    <source>
        <dbReference type="ARBA" id="ARBA00013105"/>
    </source>
</evidence>
<evidence type="ECO:0000256" key="2">
    <source>
        <dbReference type="ARBA" id="ARBA00007529"/>
    </source>
</evidence>
<dbReference type="InterPro" id="IPR008794">
    <property type="entry name" value="Pro_racemase_fam"/>
</dbReference>
<reference evidence="5" key="1">
    <citation type="submission" date="2025-08" db="UniProtKB">
        <authorList>
            <consortium name="RefSeq"/>
        </authorList>
    </citation>
    <scope>IDENTIFICATION</scope>
    <source>
        <tissue evidence="5">Testes</tissue>
    </source>
</reference>
<dbReference type="GeneID" id="100374014"/>
<dbReference type="RefSeq" id="XP_002734182.2">
    <property type="nucleotide sequence ID" value="XM_002734136.2"/>
</dbReference>
<dbReference type="EC" id="4.2.1.77" evidence="3"/>
<keyword evidence="4" id="KW-1185">Reference proteome</keyword>
<evidence type="ECO:0000313" key="5">
    <source>
        <dbReference type="RefSeq" id="XP_002734182.2"/>
    </source>
</evidence>
<protein>
    <recommendedName>
        <fullName evidence="3">trans-L-3-hydroxyproline dehydratase</fullName>
        <ecNumber evidence="3">4.2.1.77</ecNumber>
    </recommendedName>
</protein>
<name>A0ABM0GP05_SACKO</name>
<organism evidence="4 5">
    <name type="scientific">Saccoglossus kowalevskii</name>
    <name type="common">Acorn worm</name>
    <dbReference type="NCBI Taxonomy" id="10224"/>
    <lineage>
        <taxon>Eukaryota</taxon>
        <taxon>Metazoa</taxon>
        <taxon>Hemichordata</taxon>
        <taxon>Enteropneusta</taxon>
        <taxon>Harrimaniidae</taxon>
        <taxon>Saccoglossus</taxon>
    </lineage>
</organism>
<dbReference type="Proteomes" id="UP000694865">
    <property type="component" value="Unplaced"/>
</dbReference>
<dbReference type="Pfam" id="PF05544">
    <property type="entry name" value="Pro_racemase"/>
    <property type="match status" value="1"/>
</dbReference>
<dbReference type="SFLD" id="SFLDS00028">
    <property type="entry name" value="Proline_Racemase"/>
    <property type="match status" value="1"/>
</dbReference>
<dbReference type="PANTHER" id="PTHR33442">
    <property type="entry name" value="TRANS-3-HYDROXY-L-PROLINE DEHYDRATASE"/>
    <property type="match status" value="1"/>
</dbReference>
<evidence type="ECO:0000313" key="4">
    <source>
        <dbReference type="Proteomes" id="UP000694865"/>
    </source>
</evidence>
<dbReference type="PANTHER" id="PTHR33442:SF1">
    <property type="entry name" value="TRANS-3-HYDROXY-L-PROLINE DEHYDRATASE"/>
    <property type="match status" value="1"/>
</dbReference>
<proteinExistence type="inferred from homology"/>
<evidence type="ECO:0000256" key="1">
    <source>
        <dbReference type="ARBA" id="ARBA00001148"/>
    </source>
</evidence>
<sequence>MERYCGMNINTVEMHTGGEPLRIVTDGFPKPDGKTILQKRRFVKEKLDNFRKLLMHEPRGHYDMYGALLVEPDIEDADIAVLFMDNRSYSTMCGHAVIALGRYATDYGYVRPTEPETKVNIECPCGLVKALVEYKNGKSGSVRFQSVPAFVFATDVELNVQGHGKVKVDISYGGAFYAFISADKLGLDLWKTPINQIKDAATMVTNAVKNEVQLEHPDDNDLAFIYGTIVTDGKDEYSDEPTANICVFADAQVDRSPTGSGVTARTALQYHKRHISLNKSRVFVNARIGSKFSAKPVRQTKCGSYDAVIIEVSGHAFYTGKSAFTFEEDDPLKGGFLLK</sequence>
<comment type="similarity">
    <text evidence="2">Belongs to the proline racemase family.</text>
</comment>
<dbReference type="SUPFAM" id="SSF54506">
    <property type="entry name" value="Diaminopimelate epimerase-like"/>
    <property type="match status" value="1"/>
</dbReference>
<dbReference type="PIRSF" id="PIRSF029792">
    <property type="entry name" value="Pro_racemase"/>
    <property type="match status" value="1"/>
</dbReference>
<comment type="catalytic activity">
    <reaction evidence="1">
        <text>trans-3-hydroxy-L-proline = 1-pyrroline-2-carboxylate + H2O</text>
        <dbReference type="Rhea" id="RHEA:10320"/>
        <dbReference type="ChEBI" id="CHEBI:15377"/>
        <dbReference type="ChEBI" id="CHEBI:39785"/>
        <dbReference type="ChEBI" id="CHEBI:57938"/>
        <dbReference type="EC" id="4.2.1.77"/>
    </reaction>
</comment>
<gene>
    <name evidence="5" type="primary">l3hypdh</name>
</gene>
<dbReference type="Gene3D" id="3.10.310.10">
    <property type="entry name" value="Diaminopimelate Epimerase, Chain A, domain 1"/>
    <property type="match status" value="2"/>
</dbReference>
<accession>A0ABM0GP05</accession>